<dbReference type="AlphaFoldDB" id="A0AA41YJX9"/>
<dbReference type="Pfam" id="PF08734">
    <property type="entry name" value="GYD"/>
    <property type="match status" value="1"/>
</dbReference>
<proteinExistence type="predicted"/>
<dbReference type="InterPro" id="IPR014845">
    <property type="entry name" value="GYD/TTHA1554"/>
</dbReference>
<reference evidence="1" key="2">
    <citation type="submission" date="2022-10" db="EMBL/GenBank/DDBJ databases">
        <authorList>
            <person name="Trinh H.N."/>
        </authorList>
    </citation>
    <scope>NUCLEOTIDE SEQUENCE</scope>
    <source>
        <strain evidence="1">RN2-1</strain>
    </source>
</reference>
<protein>
    <submittedName>
        <fullName evidence="1">GYD domain-containing protein</fullName>
    </submittedName>
</protein>
<dbReference type="EMBL" id="JAPDNT010000001">
    <property type="protein sequence ID" value="MCW3473203.1"/>
    <property type="molecule type" value="Genomic_DNA"/>
</dbReference>
<dbReference type="RefSeq" id="WP_264711784.1">
    <property type="nucleotide sequence ID" value="NZ_JAPDNT010000001.1"/>
</dbReference>
<dbReference type="Proteomes" id="UP001165679">
    <property type="component" value="Unassembled WGS sequence"/>
</dbReference>
<sequence>MTTYVMLAKWTDQGMRTIGEVPKRLAAARKLLEDMGGHFGSVYMTMGEYDLIGIYDAPDDAVAARFILMLGKIGNVRTTSLKAFPELAMREIINSVG</sequence>
<comment type="caution">
    <text evidence="1">The sequence shown here is derived from an EMBL/GenBank/DDBJ whole genome shotgun (WGS) entry which is preliminary data.</text>
</comment>
<organism evidence="1 2">
    <name type="scientific">Limobrevibacterium gyesilva</name>
    <dbReference type="NCBI Taxonomy" id="2991712"/>
    <lineage>
        <taxon>Bacteria</taxon>
        <taxon>Pseudomonadati</taxon>
        <taxon>Pseudomonadota</taxon>
        <taxon>Alphaproteobacteria</taxon>
        <taxon>Acetobacterales</taxon>
        <taxon>Acetobacteraceae</taxon>
        <taxon>Limobrevibacterium</taxon>
    </lineage>
</organism>
<accession>A0AA41YJX9</accession>
<reference evidence="1" key="1">
    <citation type="submission" date="2022-09" db="EMBL/GenBank/DDBJ databases">
        <title>Rhodovastum sp. nov. RN2-1 isolated from soil in Seongnam, South Korea.</title>
        <authorList>
            <person name="Le N.T."/>
        </authorList>
    </citation>
    <scope>NUCLEOTIDE SEQUENCE</scope>
    <source>
        <strain evidence="1">RN2-1</strain>
    </source>
</reference>
<gene>
    <name evidence="1" type="ORF">OL599_01300</name>
</gene>
<evidence type="ECO:0000313" key="2">
    <source>
        <dbReference type="Proteomes" id="UP001165679"/>
    </source>
</evidence>
<keyword evidence="2" id="KW-1185">Reference proteome</keyword>
<name>A0AA41YJX9_9PROT</name>
<evidence type="ECO:0000313" key="1">
    <source>
        <dbReference type="EMBL" id="MCW3473203.1"/>
    </source>
</evidence>